<proteinExistence type="predicted"/>
<comment type="caution">
    <text evidence="2">The sequence shown here is derived from an EMBL/GenBank/DDBJ whole genome shotgun (WGS) entry which is preliminary data.</text>
</comment>
<dbReference type="EMBL" id="CAJOBC010114871">
    <property type="protein sequence ID" value="CAF4546768.1"/>
    <property type="molecule type" value="Genomic_DNA"/>
</dbReference>
<feature type="region of interest" description="Disordered" evidence="1">
    <location>
        <begin position="87"/>
        <end position="111"/>
    </location>
</feature>
<feature type="region of interest" description="Disordered" evidence="1">
    <location>
        <begin position="1"/>
        <end position="22"/>
    </location>
</feature>
<reference evidence="2" key="1">
    <citation type="submission" date="2021-02" db="EMBL/GenBank/DDBJ databases">
        <authorList>
            <person name="Nowell W R."/>
        </authorList>
    </citation>
    <scope>NUCLEOTIDE SEQUENCE</scope>
</reference>
<evidence type="ECO:0000313" key="3">
    <source>
        <dbReference type="Proteomes" id="UP000681722"/>
    </source>
</evidence>
<feature type="compositionally biased region" description="Polar residues" evidence="1">
    <location>
        <begin position="11"/>
        <end position="22"/>
    </location>
</feature>
<evidence type="ECO:0000313" key="2">
    <source>
        <dbReference type="EMBL" id="CAF4546768.1"/>
    </source>
</evidence>
<sequence>MCSVTLPRPTTPSTFRQVKATSRVATRKPYEHLASTIKQIRRQGQVLRSVASWAVWTFAEVQRNGGATSSSGSLRPEMGISPRREIFRRQGHSQSTRSTRRVAKAGFNVQG</sequence>
<name>A0A8S2YBX1_9BILA</name>
<dbReference type="Proteomes" id="UP000681722">
    <property type="component" value="Unassembled WGS sequence"/>
</dbReference>
<evidence type="ECO:0000256" key="1">
    <source>
        <dbReference type="SAM" id="MobiDB-lite"/>
    </source>
</evidence>
<gene>
    <name evidence="2" type="ORF">SRO942_LOCUS46822</name>
</gene>
<accession>A0A8S2YBX1</accession>
<protein>
    <submittedName>
        <fullName evidence="2">Uncharacterized protein</fullName>
    </submittedName>
</protein>
<organism evidence="2 3">
    <name type="scientific">Didymodactylos carnosus</name>
    <dbReference type="NCBI Taxonomy" id="1234261"/>
    <lineage>
        <taxon>Eukaryota</taxon>
        <taxon>Metazoa</taxon>
        <taxon>Spiralia</taxon>
        <taxon>Gnathifera</taxon>
        <taxon>Rotifera</taxon>
        <taxon>Eurotatoria</taxon>
        <taxon>Bdelloidea</taxon>
        <taxon>Philodinida</taxon>
        <taxon>Philodinidae</taxon>
        <taxon>Didymodactylos</taxon>
    </lineage>
</organism>
<dbReference type="AlphaFoldDB" id="A0A8S2YBX1"/>